<dbReference type="AlphaFoldDB" id="A0A4Z0WG02"/>
<accession>A0A4Z0WG02</accession>
<dbReference type="GO" id="GO:0016787">
    <property type="term" value="F:hydrolase activity"/>
    <property type="evidence" value="ECO:0007669"/>
    <property type="project" value="UniProtKB-KW"/>
</dbReference>
<proteinExistence type="predicted"/>
<dbReference type="EMBL" id="SRMF01000001">
    <property type="protein sequence ID" value="TGG94877.1"/>
    <property type="molecule type" value="Genomic_DNA"/>
</dbReference>
<sequence>MHDELQTLDLFESVPSLDVPTFFFTGRHDHHVDAGVAADYFQALDAPTKRIVWFEESAHNIPFEQPDLFHTLVLELLDSGAF</sequence>
<comment type="caution">
    <text evidence="1">The sequence shown here is derived from an EMBL/GenBank/DDBJ whole genome shotgun (WGS) entry which is preliminary data.</text>
</comment>
<dbReference type="OrthoDB" id="53505at2"/>
<reference evidence="1 2" key="1">
    <citation type="submission" date="2019-04" db="EMBL/GenBank/DDBJ databases">
        <title>Natronospirillum operosus gen. nov., sp. nov., a haloalkaliphilic satellite isolated from decaying biomass of laboratory culture of cyanobacterium Geitlerinema sp. and proposal of Natronospirillaceae fam. nov. and Saccharospirillaceae fam. nov.</title>
        <authorList>
            <person name="Kevbrin V."/>
            <person name="Boltyanskaya Y."/>
            <person name="Koziaeva V."/>
            <person name="Grouzdev D.S."/>
            <person name="Park M."/>
            <person name="Cho J."/>
        </authorList>
    </citation>
    <scope>NUCLEOTIDE SEQUENCE [LARGE SCALE GENOMIC DNA]</scope>
    <source>
        <strain evidence="1 2">G-116</strain>
    </source>
</reference>
<dbReference type="InterPro" id="IPR029058">
    <property type="entry name" value="AB_hydrolase_fold"/>
</dbReference>
<dbReference type="SUPFAM" id="SSF53474">
    <property type="entry name" value="alpha/beta-Hydrolases"/>
    <property type="match status" value="1"/>
</dbReference>
<name>A0A4Z0WG02_9GAMM</name>
<organism evidence="1 2">
    <name type="scientific">Natronospirillum operosum</name>
    <dbReference type="NCBI Taxonomy" id="2759953"/>
    <lineage>
        <taxon>Bacteria</taxon>
        <taxon>Pseudomonadati</taxon>
        <taxon>Pseudomonadota</taxon>
        <taxon>Gammaproteobacteria</taxon>
        <taxon>Oceanospirillales</taxon>
        <taxon>Natronospirillaceae</taxon>
        <taxon>Natronospirillum</taxon>
    </lineage>
</organism>
<dbReference type="Gene3D" id="3.40.50.1820">
    <property type="entry name" value="alpha/beta hydrolase"/>
    <property type="match status" value="1"/>
</dbReference>
<keyword evidence="2" id="KW-1185">Reference proteome</keyword>
<keyword evidence="1" id="KW-0378">Hydrolase</keyword>
<evidence type="ECO:0000313" key="1">
    <source>
        <dbReference type="EMBL" id="TGG94877.1"/>
    </source>
</evidence>
<gene>
    <name evidence="1" type="ORF">E4656_00140</name>
</gene>
<dbReference type="RefSeq" id="WP_135480077.1">
    <property type="nucleotide sequence ID" value="NZ_SRMF01000001.1"/>
</dbReference>
<evidence type="ECO:0000313" key="2">
    <source>
        <dbReference type="Proteomes" id="UP000297475"/>
    </source>
</evidence>
<dbReference type="Proteomes" id="UP000297475">
    <property type="component" value="Unassembled WGS sequence"/>
</dbReference>
<protein>
    <submittedName>
        <fullName evidence="1">Alpha/beta hydrolase</fullName>
    </submittedName>
</protein>